<protein>
    <submittedName>
        <fullName evidence="2">SelT/SelW/SelH family protein</fullName>
    </submittedName>
</protein>
<keyword evidence="3" id="KW-1185">Reference proteome</keyword>
<dbReference type="Pfam" id="PF10262">
    <property type="entry name" value="Rdx"/>
    <property type="match status" value="1"/>
</dbReference>
<evidence type="ECO:0000313" key="2">
    <source>
        <dbReference type="EMBL" id="MFD1645114.1"/>
    </source>
</evidence>
<dbReference type="Proteomes" id="UP001597034">
    <property type="component" value="Unassembled WGS sequence"/>
</dbReference>
<dbReference type="SUPFAM" id="SSF52833">
    <property type="entry name" value="Thioredoxin-like"/>
    <property type="match status" value="1"/>
</dbReference>
<dbReference type="RefSeq" id="WP_256400349.1">
    <property type="nucleotide sequence ID" value="NZ_JANHJR010000002.1"/>
</dbReference>
<keyword evidence="1" id="KW-0676">Redox-active center</keyword>
<evidence type="ECO:0000256" key="1">
    <source>
        <dbReference type="ARBA" id="ARBA00023284"/>
    </source>
</evidence>
<evidence type="ECO:0000313" key="3">
    <source>
        <dbReference type="Proteomes" id="UP001597034"/>
    </source>
</evidence>
<dbReference type="EMBL" id="JBHUDO010000001">
    <property type="protein sequence ID" value="MFD1645114.1"/>
    <property type="molecule type" value="Genomic_DNA"/>
</dbReference>
<dbReference type="AlphaFoldDB" id="A0ABD6DFK2"/>
<sequence>MTDIEIEYCVPCGYLNRAEDVQHVLLSNFGEQIDSVTLRTGDHGVFTVNVDNETVFDKADDEYDVDEIARLVREQL</sequence>
<gene>
    <name evidence="2" type="ORF">ACFSBL_05405</name>
</gene>
<organism evidence="2 3">
    <name type="scientific">Haloarchaeobius litoreus</name>
    <dbReference type="NCBI Taxonomy" id="755306"/>
    <lineage>
        <taxon>Archaea</taxon>
        <taxon>Methanobacteriati</taxon>
        <taxon>Methanobacteriota</taxon>
        <taxon>Stenosarchaea group</taxon>
        <taxon>Halobacteria</taxon>
        <taxon>Halobacteriales</taxon>
        <taxon>Halorubellaceae</taxon>
        <taxon>Haloarchaeobius</taxon>
    </lineage>
</organism>
<dbReference type="InterPro" id="IPR036249">
    <property type="entry name" value="Thioredoxin-like_sf"/>
</dbReference>
<comment type="caution">
    <text evidence="2">The sequence shown here is derived from an EMBL/GenBank/DDBJ whole genome shotgun (WGS) entry which is preliminary data.</text>
</comment>
<accession>A0ABD6DFK2</accession>
<proteinExistence type="predicted"/>
<reference evidence="2 3" key="1">
    <citation type="journal article" date="2019" name="Int. J. Syst. Evol. Microbiol.">
        <title>The Global Catalogue of Microorganisms (GCM) 10K type strain sequencing project: providing services to taxonomists for standard genome sequencing and annotation.</title>
        <authorList>
            <consortium name="The Broad Institute Genomics Platform"/>
            <consortium name="The Broad Institute Genome Sequencing Center for Infectious Disease"/>
            <person name="Wu L."/>
            <person name="Ma J."/>
        </authorList>
    </citation>
    <scope>NUCLEOTIDE SEQUENCE [LARGE SCALE GENOMIC DNA]</scope>
    <source>
        <strain evidence="2 3">CGMCC 1.10390</strain>
    </source>
</reference>
<dbReference type="InterPro" id="IPR011893">
    <property type="entry name" value="Selenoprotein_Rdx-typ"/>
</dbReference>
<dbReference type="Gene3D" id="3.40.30.10">
    <property type="entry name" value="Glutaredoxin"/>
    <property type="match status" value="1"/>
</dbReference>
<dbReference type="NCBIfam" id="TIGR02174">
    <property type="entry name" value="CXXU_selWTH"/>
    <property type="match status" value="1"/>
</dbReference>
<name>A0ABD6DFK2_9EURY</name>